<gene>
    <name evidence="2" type="ORF">NLJ89_g7646</name>
</gene>
<feature type="compositionally biased region" description="Basic and acidic residues" evidence="1">
    <location>
        <begin position="250"/>
        <end position="270"/>
    </location>
</feature>
<feature type="region of interest" description="Disordered" evidence="1">
    <location>
        <begin position="1"/>
        <end position="123"/>
    </location>
</feature>
<feature type="compositionally biased region" description="Low complexity" evidence="1">
    <location>
        <begin position="10"/>
        <end position="23"/>
    </location>
</feature>
<dbReference type="InterPro" id="IPR003903">
    <property type="entry name" value="UIM_dom"/>
</dbReference>
<feature type="compositionally biased region" description="Polar residues" evidence="1">
    <location>
        <begin position="427"/>
        <end position="452"/>
    </location>
</feature>
<feature type="region of interest" description="Disordered" evidence="1">
    <location>
        <begin position="183"/>
        <end position="360"/>
    </location>
</feature>
<dbReference type="AlphaFoldDB" id="A0A9W8K386"/>
<feature type="compositionally biased region" description="Low complexity" evidence="1">
    <location>
        <begin position="230"/>
        <end position="239"/>
    </location>
</feature>
<proteinExistence type="predicted"/>
<feature type="compositionally biased region" description="Polar residues" evidence="1">
    <location>
        <begin position="183"/>
        <end position="193"/>
    </location>
</feature>
<organism evidence="2 3">
    <name type="scientific">Agrocybe chaxingu</name>
    <dbReference type="NCBI Taxonomy" id="84603"/>
    <lineage>
        <taxon>Eukaryota</taxon>
        <taxon>Fungi</taxon>
        <taxon>Dikarya</taxon>
        <taxon>Basidiomycota</taxon>
        <taxon>Agaricomycotina</taxon>
        <taxon>Agaricomycetes</taxon>
        <taxon>Agaricomycetidae</taxon>
        <taxon>Agaricales</taxon>
        <taxon>Agaricineae</taxon>
        <taxon>Strophariaceae</taxon>
        <taxon>Agrocybe</taxon>
    </lineage>
</organism>
<feature type="compositionally biased region" description="Pro residues" evidence="1">
    <location>
        <begin position="220"/>
        <end position="229"/>
    </location>
</feature>
<evidence type="ECO:0000256" key="1">
    <source>
        <dbReference type="SAM" id="MobiDB-lite"/>
    </source>
</evidence>
<dbReference type="SMART" id="SM00726">
    <property type="entry name" value="UIM"/>
    <property type="match status" value="2"/>
</dbReference>
<feature type="compositionally biased region" description="Polar residues" evidence="1">
    <location>
        <begin position="339"/>
        <end position="354"/>
    </location>
</feature>
<evidence type="ECO:0000313" key="3">
    <source>
        <dbReference type="Proteomes" id="UP001148786"/>
    </source>
</evidence>
<accession>A0A9W8K386</accession>
<feature type="compositionally biased region" description="Low complexity" evidence="1">
    <location>
        <begin position="305"/>
        <end position="315"/>
    </location>
</feature>
<evidence type="ECO:0000313" key="2">
    <source>
        <dbReference type="EMBL" id="KAJ3504998.1"/>
    </source>
</evidence>
<sequence length="808" mass="88211">MNTRQNGELSPQSSTTSPSISSQLYPYHQQAFYRYAPASQPSSLPPQPQLTPGTSIPQATHGPPPPPVPPKPAPTLGTSSAPVHDISYAPRPQSYQTFPAALPSAPPPLPPHEPPALPPIPIPEFQDAREAPIASPVEDGDELAMVLALSQSESVQRQKMEEKLLDQEEQDLARALAESLLSTGTHLPDSSNPFFLPPDEVGTSSRVTLDEPKDEHSRTPTPPAPPPVPQEAVAAAQNPWASASSGDSTEFGRYDKWRIPLLPEKQKEELPVAEDESETSKGKKPMISEGSPQPEQAPRADSPRRPLSVSSVSMLPYTLPSPGVQDDYEGGSESEDTKSSPPMDNSTAPQSSSVLYDVDVLEQTESDTVLVFDDEAYARQLAAEEEELLRQELESRRGEKKIWRHHNPKNRRGRIYRFIRRGIKNGEPQSSQSKGNSHSNYPSSIPENQPASYTRRGSDAGVASSTPNVPPYASPYPIPLPSLGNRRESEPDTRSDASHHSSTYSAASAPATYYDRPISQAASSSPAAGPSNASQPAPVAVNPNQFLDRELLVGVSIGFKPPVISAKLLPMQDPMPNIISLPYARCPPLHFQGPDWRHLLRLMARLSGTRIEPTVEAMAICKTELKLRTVVQFVKPHSSSNTWRTVLWFSIDHSIPPAAPGASRYLTGNPNLLPWSYTLSPIPMLLRDAADTPISKAFTIPVTDAVPLPTLPITFPNLALYLQAALEASRRHSDANGHGKLGRMVQMCYPSVEETLSDFDIPDRRGGVERLFKRVIGRSSKEKKKGKSTNNEETYQLVTPFVPDEWGA</sequence>
<dbReference type="OrthoDB" id="3269480at2759"/>
<feature type="compositionally biased region" description="Basic residues" evidence="1">
    <location>
        <begin position="413"/>
        <end position="423"/>
    </location>
</feature>
<feature type="region of interest" description="Disordered" evidence="1">
    <location>
        <begin position="413"/>
        <end position="540"/>
    </location>
</feature>
<feature type="compositionally biased region" description="Low complexity" evidence="1">
    <location>
        <begin position="500"/>
        <end position="538"/>
    </location>
</feature>
<dbReference type="Proteomes" id="UP001148786">
    <property type="component" value="Unassembled WGS sequence"/>
</dbReference>
<feature type="compositionally biased region" description="Basic and acidic residues" evidence="1">
    <location>
        <begin position="485"/>
        <end position="499"/>
    </location>
</feature>
<name>A0A9W8K386_9AGAR</name>
<keyword evidence="3" id="KW-1185">Reference proteome</keyword>
<feature type="compositionally biased region" description="Pro residues" evidence="1">
    <location>
        <begin position="62"/>
        <end position="73"/>
    </location>
</feature>
<feature type="compositionally biased region" description="Pro residues" evidence="1">
    <location>
        <begin position="468"/>
        <end position="480"/>
    </location>
</feature>
<comment type="caution">
    <text evidence="2">The sequence shown here is derived from an EMBL/GenBank/DDBJ whole genome shotgun (WGS) entry which is preliminary data.</text>
</comment>
<dbReference type="EMBL" id="JANKHO010000936">
    <property type="protein sequence ID" value="KAJ3504998.1"/>
    <property type="molecule type" value="Genomic_DNA"/>
</dbReference>
<protein>
    <submittedName>
        <fullName evidence="2">Uncharacterized protein</fullName>
    </submittedName>
</protein>
<feature type="compositionally biased region" description="Pro residues" evidence="1">
    <location>
        <begin position="104"/>
        <end position="122"/>
    </location>
</feature>
<feature type="compositionally biased region" description="Basic and acidic residues" evidence="1">
    <location>
        <begin position="208"/>
        <end position="218"/>
    </location>
</feature>
<reference evidence="2" key="1">
    <citation type="submission" date="2022-07" db="EMBL/GenBank/DDBJ databases">
        <title>Genome Sequence of Agrocybe chaxingu.</title>
        <authorList>
            <person name="Buettner E."/>
        </authorList>
    </citation>
    <scope>NUCLEOTIDE SEQUENCE</scope>
    <source>
        <strain evidence="2">MP-N11</strain>
    </source>
</reference>